<evidence type="ECO:0000256" key="4">
    <source>
        <dbReference type="ARBA" id="ARBA00022982"/>
    </source>
</evidence>
<evidence type="ECO:0000256" key="1">
    <source>
        <dbReference type="ARBA" id="ARBA00022448"/>
    </source>
</evidence>
<organism evidence="9 10">
    <name type="scientific">Thioalkalivibrio sulfidiphilus (strain HL-EbGR7)</name>
    <dbReference type="NCBI Taxonomy" id="396588"/>
    <lineage>
        <taxon>Bacteria</taxon>
        <taxon>Pseudomonadati</taxon>
        <taxon>Pseudomonadota</taxon>
        <taxon>Gammaproteobacteria</taxon>
        <taxon>Chromatiales</taxon>
        <taxon>Ectothiorhodospiraceae</taxon>
        <taxon>Thioalkalivibrio</taxon>
    </lineage>
</organism>
<dbReference type="Pfam" id="PF01322">
    <property type="entry name" value="Cytochrom_C_2"/>
    <property type="match status" value="1"/>
</dbReference>
<feature type="binding site" description="axial binding residue" evidence="6">
    <location>
        <position position="147"/>
    </location>
    <ligand>
        <name>heme c</name>
        <dbReference type="ChEBI" id="CHEBI:61717"/>
    </ligand>
    <ligandPart>
        <name>Fe</name>
        <dbReference type="ChEBI" id="CHEBI:18248"/>
    </ligandPart>
</feature>
<evidence type="ECO:0000256" key="6">
    <source>
        <dbReference type="PIRSR" id="PIRSR000027-1"/>
    </source>
</evidence>
<evidence type="ECO:0000256" key="7">
    <source>
        <dbReference type="PIRSR" id="PIRSR000027-2"/>
    </source>
</evidence>
<dbReference type="Gene3D" id="1.20.120.10">
    <property type="entry name" value="Cytochrome c/b562"/>
    <property type="match status" value="1"/>
</dbReference>
<feature type="binding site" description="covalent" evidence="7">
    <location>
        <position position="143"/>
    </location>
    <ligand>
        <name>heme c</name>
        <dbReference type="ChEBI" id="CHEBI:61717"/>
    </ligand>
</feature>
<dbReference type="PIRSF" id="PIRSF000027">
    <property type="entry name" value="Cytc_c_prime"/>
    <property type="match status" value="1"/>
</dbReference>
<dbReference type="HOGENOM" id="CLU_106713_4_0_6"/>
<keyword evidence="3 6" id="KW-0479">Metal-binding</keyword>
<evidence type="ECO:0000256" key="2">
    <source>
        <dbReference type="ARBA" id="ARBA00022617"/>
    </source>
</evidence>
<dbReference type="InterPro" id="IPR010980">
    <property type="entry name" value="Cyt_c/b562"/>
</dbReference>
<gene>
    <name evidence="9" type="ordered locus">Tgr7_1296</name>
</gene>
<evidence type="ECO:0000313" key="10">
    <source>
        <dbReference type="Proteomes" id="UP000002383"/>
    </source>
</evidence>
<dbReference type="InterPro" id="IPR012127">
    <property type="entry name" value="Cyt_c_prime"/>
</dbReference>
<dbReference type="InterPro" id="IPR002321">
    <property type="entry name" value="Cyt_c_II"/>
</dbReference>
<dbReference type="RefSeq" id="WP_012637865.1">
    <property type="nucleotide sequence ID" value="NC_011901.1"/>
</dbReference>
<dbReference type="OrthoDB" id="5520910at2"/>
<dbReference type="Proteomes" id="UP000002383">
    <property type="component" value="Chromosome"/>
</dbReference>
<dbReference type="GO" id="GO:0020037">
    <property type="term" value="F:heme binding"/>
    <property type="evidence" value="ECO:0007669"/>
    <property type="project" value="InterPro"/>
</dbReference>
<feature type="binding site" description="covalent" evidence="7">
    <location>
        <position position="146"/>
    </location>
    <ligand>
        <name>heme c</name>
        <dbReference type="ChEBI" id="CHEBI:61717"/>
    </ligand>
</feature>
<proteinExistence type="predicted"/>
<evidence type="ECO:0000256" key="3">
    <source>
        <dbReference type="ARBA" id="ARBA00022723"/>
    </source>
</evidence>
<keyword evidence="5 6" id="KW-0408">Iron</keyword>
<dbReference type="eggNOG" id="COG3909">
    <property type="taxonomic scope" value="Bacteria"/>
</dbReference>
<evidence type="ECO:0000313" key="9">
    <source>
        <dbReference type="EMBL" id="ACL72382.1"/>
    </source>
</evidence>
<keyword evidence="1" id="KW-0813">Transport</keyword>
<feature type="signal peptide" evidence="8">
    <location>
        <begin position="1"/>
        <end position="27"/>
    </location>
</feature>
<dbReference type="GO" id="GO:0009055">
    <property type="term" value="F:electron transfer activity"/>
    <property type="evidence" value="ECO:0007669"/>
    <property type="project" value="InterPro"/>
</dbReference>
<evidence type="ECO:0000256" key="8">
    <source>
        <dbReference type="SAM" id="SignalP"/>
    </source>
</evidence>
<keyword evidence="10" id="KW-1185">Reference proteome</keyword>
<protein>
    <submittedName>
        <fullName evidence="9">Cytochrome c556-like protein</fullName>
    </submittedName>
</protein>
<evidence type="ECO:0000256" key="5">
    <source>
        <dbReference type="ARBA" id="ARBA00023004"/>
    </source>
</evidence>
<dbReference type="GO" id="GO:0005506">
    <property type="term" value="F:iron ion binding"/>
    <property type="evidence" value="ECO:0007669"/>
    <property type="project" value="InterPro"/>
</dbReference>
<dbReference type="AlphaFoldDB" id="B8GQW2"/>
<keyword evidence="8" id="KW-0732">Signal</keyword>
<name>B8GQW2_THISH</name>
<keyword evidence="4" id="KW-0249">Electron transport</keyword>
<accession>B8GQW2</accession>
<dbReference type="PROSITE" id="PS51009">
    <property type="entry name" value="CYTCII"/>
    <property type="match status" value="1"/>
</dbReference>
<sequence precursor="true">MHKPIKLALSFGIAMTLGLGAMSQVHAIDSVEATVDYRKGVMRAIGGNTAALAAVIVDGANEYRDNLAIHARYIVDMTKDIPALFPEGSDFGETNALPAVWENQERYAELSENTHKAAVTLLEAIEAGEQDLGPRFRELGQSCRACHDDFRQSN</sequence>
<reference evidence="9 10" key="1">
    <citation type="journal article" date="2011" name="Stand. Genomic Sci.">
        <title>Complete genome sequence of 'Thioalkalivibrio sulfidophilus' HL-EbGr7.</title>
        <authorList>
            <person name="Muyzer G."/>
            <person name="Sorokin D.Y."/>
            <person name="Mavromatis K."/>
            <person name="Lapidus A."/>
            <person name="Clum A."/>
            <person name="Ivanova N."/>
            <person name="Pati A."/>
            <person name="d'Haeseleer P."/>
            <person name="Woyke T."/>
            <person name="Kyrpides N.C."/>
        </authorList>
    </citation>
    <scope>NUCLEOTIDE SEQUENCE [LARGE SCALE GENOMIC DNA]</scope>
    <source>
        <strain evidence="9 10">HL-EbGR7</strain>
    </source>
</reference>
<dbReference type="SUPFAM" id="SSF47175">
    <property type="entry name" value="Cytochromes"/>
    <property type="match status" value="1"/>
</dbReference>
<dbReference type="KEGG" id="tgr:Tgr7_1296"/>
<keyword evidence="2 7" id="KW-0349">Heme</keyword>
<dbReference type="GO" id="GO:0022900">
    <property type="term" value="P:electron transport chain"/>
    <property type="evidence" value="ECO:0007669"/>
    <property type="project" value="InterPro"/>
</dbReference>
<feature type="chain" id="PRO_5002870571" evidence="8">
    <location>
        <begin position="28"/>
        <end position="154"/>
    </location>
</feature>
<dbReference type="GO" id="GO:0042597">
    <property type="term" value="C:periplasmic space"/>
    <property type="evidence" value="ECO:0007669"/>
    <property type="project" value="InterPro"/>
</dbReference>
<dbReference type="EMBL" id="CP001339">
    <property type="protein sequence ID" value="ACL72382.1"/>
    <property type="molecule type" value="Genomic_DNA"/>
</dbReference>
<comment type="PTM">
    <text evidence="7">Binds 1 heme group per subunit.</text>
</comment>